<dbReference type="AlphaFoldDB" id="A0A8D8MU43"/>
<feature type="signal peptide" evidence="5">
    <location>
        <begin position="1"/>
        <end position="19"/>
    </location>
</feature>
<reference evidence="6" key="1">
    <citation type="submission" date="2021-05" db="EMBL/GenBank/DDBJ databases">
        <authorList>
            <person name="Alioto T."/>
            <person name="Alioto T."/>
            <person name="Gomez Garrido J."/>
        </authorList>
    </citation>
    <scope>NUCLEOTIDE SEQUENCE</scope>
</reference>
<evidence type="ECO:0000256" key="1">
    <source>
        <dbReference type="ARBA" id="ARBA00004613"/>
    </source>
</evidence>
<comment type="similarity">
    <text evidence="2">Belongs to the major royal jelly protein family.</text>
</comment>
<dbReference type="Gene3D" id="2.120.10.30">
    <property type="entry name" value="TolB, C-terminal domain"/>
    <property type="match status" value="1"/>
</dbReference>
<dbReference type="PANTHER" id="PTHR10009">
    <property type="entry name" value="PROTEIN YELLOW-RELATED"/>
    <property type="match status" value="1"/>
</dbReference>
<keyword evidence="3" id="KW-0964">Secreted</keyword>
<evidence type="ECO:0000256" key="3">
    <source>
        <dbReference type="ARBA" id="ARBA00022525"/>
    </source>
</evidence>
<dbReference type="InterPro" id="IPR017996">
    <property type="entry name" value="MRJP/yellow-related"/>
</dbReference>
<dbReference type="PANTHER" id="PTHR10009:SF18">
    <property type="entry name" value="PROTEIN YELLOW-LIKE PROTEIN"/>
    <property type="match status" value="1"/>
</dbReference>
<dbReference type="GO" id="GO:0005576">
    <property type="term" value="C:extracellular region"/>
    <property type="evidence" value="ECO:0007669"/>
    <property type="project" value="UniProtKB-SubCell"/>
</dbReference>
<sequence length="515" mass="57221">MGLSTVAGLLVLLVSLVSAQDPILNPPTPSTPTNQADRQFRVVYEWNVLDFAYPTEDDRARALYHGAYIPKNVLISDCKPHANRLYVTVPRMLAGVPATLGYFVRPENNGRTDPEIVPFPSWEMNKRGNCSALQFVQGIAIDKYGIMWVVDSGRTETLQRGTNHVTCPPKILLLDLKRNGTVVWRYEFPAEIVPSGVNYLNKIVVDDAFGGFAYITDNSGADPGIVVFSRRLNRAWKVRENNSMRAAQNAVRFAVNGTELNFSIHIDAIALGPYYNPHAQSDLDPQVDPLIGNQNYERNVYYSPLSSYHLYSLPASLLRDPEFVLKASPRDILESVTDYGRKSSQTDGMIMDNQGELYYGLLGEHSIARWDSYTPFTAKNQIVVARDRTHIQWVDGMGFDHEGYIYAITNRLHNFVAGKLRSDEVNFRILRAKTNALSYVETPDNVFNNDVRYKYDGEVDNSLVHYGAGVSSTTPVSSRLETAGVLGFGRSGATSGVGSLLTMVVCAVVAKMLAV</sequence>
<evidence type="ECO:0000256" key="5">
    <source>
        <dbReference type="SAM" id="SignalP"/>
    </source>
</evidence>
<dbReference type="InterPro" id="IPR011042">
    <property type="entry name" value="6-blade_b-propeller_TolB-like"/>
</dbReference>
<dbReference type="EMBL" id="HBUE01222099">
    <property type="protein sequence ID" value="CAG6540115.1"/>
    <property type="molecule type" value="Transcribed_RNA"/>
</dbReference>
<comment type="subcellular location">
    <subcellularLocation>
        <location evidence="1">Secreted</location>
    </subcellularLocation>
</comment>
<evidence type="ECO:0000313" key="6">
    <source>
        <dbReference type="EMBL" id="CAG6540115.1"/>
    </source>
</evidence>
<dbReference type="FunFam" id="2.120.10.30:FF:000045">
    <property type="entry name" value="Blast:Protein yellow"/>
    <property type="match status" value="1"/>
</dbReference>
<accession>A0A8D8MU43</accession>
<dbReference type="EMBL" id="HBUE01071548">
    <property type="protein sequence ID" value="CAG6472857.1"/>
    <property type="molecule type" value="Transcribed_RNA"/>
</dbReference>
<dbReference type="EMBL" id="HBUE01328762">
    <property type="protein sequence ID" value="CAG6592182.1"/>
    <property type="molecule type" value="Transcribed_RNA"/>
</dbReference>
<feature type="chain" id="PRO_5036428396" evidence="5">
    <location>
        <begin position="20"/>
        <end position="515"/>
    </location>
</feature>
<dbReference type="Pfam" id="PF03022">
    <property type="entry name" value="MRJP"/>
    <property type="match status" value="2"/>
</dbReference>
<dbReference type="SUPFAM" id="SSF63829">
    <property type="entry name" value="Calcium-dependent phosphotriesterase"/>
    <property type="match status" value="1"/>
</dbReference>
<protein>
    <submittedName>
        <fullName evidence="6">Protein yellow</fullName>
    </submittedName>
</protein>
<name>A0A8D8MU43_CULPI</name>
<proteinExistence type="inferred from homology"/>
<evidence type="ECO:0000256" key="4">
    <source>
        <dbReference type="ARBA" id="ARBA00022729"/>
    </source>
</evidence>
<organism evidence="6">
    <name type="scientific">Culex pipiens</name>
    <name type="common">House mosquito</name>
    <dbReference type="NCBI Taxonomy" id="7175"/>
    <lineage>
        <taxon>Eukaryota</taxon>
        <taxon>Metazoa</taxon>
        <taxon>Ecdysozoa</taxon>
        <taxon>Arthropoda</taxon>
        <taxon>Hexapoda</taxon>
        <taxon>Insecta</taxon>
        <taxon>Pterygota</taxon>
        <taxon>Neoptera</taxon>
        <taxon>Endopterygota</taxon>
        <taxon>Diptera</taxon>
        <taxon>Nematocera</taxon>
        <taxon>Culicoidea</taxon>
        <taxon>Culicidae</taxon>
        <taxon>Culicinae</taxon>
        <taxon>Culicini</taxon>
        <taxon>Culex</taxon>
        <taxon>Culex</taxon>
    </lineage>
</organism>
<evidence type="ECO:0000256" key="2">
    <source>
        <dbReference type="ARBA" id="ARBA00009127"/>
    </source>
</evidence>
<keyword evidence="4 5" id="KW-0732">Signal</keyword>